<feature type="transmembrane region" description="Helical" evidence="8">
    <location>
        <begin position="270"/>
        <end position="289"/>
    </location>
</feature>
<keyword evidence="2" id="KW-0732">Signal</keyword>
<dbReference type="InterPro" id="IPR000436">
    <property type="entry name" value="Sushi_SCR_CCP_dom"/>
</dbReference>
<comment type="caution">
    <text evidence="10">The sequence shown here is derived from an EMBL/GenBank/DDBJ whole genome shotgun (WGS) entry which is preliminary data.</text>
</comment>
<comment type="caution">
    <text evidence="6">Lacks conserved residue(s) required for the propagation of feature annotation.</text>
</comment>
<keyword evidence="8" id="KW-1133">Transmembrane helix</keyword>
<keyword evidence="1 6" id="KW-0768">Sushi</keyword>
<feature type="disulfide bond" evidence="6">
    <location>
        <begin position="49"/>
        <end position="76"/>
    </location>
</feature>
<evidence type="ECO:0000313" key="11">
    <source>
        <dbReference type="Proteomes" id="UP001431783"/>
    </source>
</evidence>
<evidence type="ECO:0000256" key="3">
    <source>
        <dbReference type="ARBA" id="ARBA00022737"/>
    </source>
</evidence>
<dbReference type="PROSITE" id="PS50923">
    <property type="entry name" value="SUSHI"/>
    <property type="match status" value="4"/>
</dbReference>
<evidence type="ECO:0000256" key="7">
    <source>
        <dbReference type="SAM" id="MobiDB-lite"/>
    </source>
</evidence>
<protein>
    <recommendedName>
        <fullName evidence="9">Sushi domain-containing protein</fullName>
    </recommendedName>
</protein>
<dbReference type="Proteomes" id="UP001431783">
    <property type="component" value="Unassembled WGS sequence"/>
</dbReference>
<feature type="disulfide bond" evidence="6">
    <location>
        <begin position="226"/>
        <end position="253"/>
    </location>
</feature>
<proteinExistence type="predicted"/>
<evidence type="ECO:0000313" key="10">
    <source>
        <dbReference type="EMBL" id="KAK9882915.1"/>
    </source>
</evidence>
<feature type="domain" description="Sushi" evidence="9">
    <location>
        <begin position="12"/>
        <end position="78"/>
    </location>
</feature>
<evidence type="ECO:0000256" key="1">
    <source>
        <dbReference type="ARBA" id="ARBA00022659"/>
    </source>
</evidence>
<dbReference type="SMART" id="SM00032">
    <property type="entry name" value="CCP"/>
    <property type="match status" value="4"/>
</dbReference>
<accession>A0AAW1UPI4</accession>
<evidence type="ECO:0000256" key="4">
    <source>
        <dbReference type="ARBA" id="ARBA00023157"/>
    </source>
</evidence>
<evidence type="ECO:0000259" key="9">
    <source>
        <dbReference type="PROSITE" id="PS50923"/>
    </source>
</evidence>
<keyword evidence="11" id="KW-1185">Reference proteome</keyword>
<feature type="region of interest" description="Disordered" evidence="7">
    <location>
        <begin position="340"/>
        <end position="375"/>
    </location>
</feature>
<dbReference type="Pfam" id="PF00084">
    <property type="entry name" value="Sushi"/>
    <property type="match status" value="4"/>
</dbReference>
<dbReference type="SUPFAM" id="SSF57535">
    <property type="entry name" value="Complement control module/SCR domain"/>
    <property type="match status" value="4"/>
</dbReference>
<feature type="domain" description="Sushi" evidence="9">
    <location>
        <begin position="79"/>
        <end position="138"/>
    </location>
</feature>
<keyword evidence="8" id="KW-0472">Membrane</keyword>
<dbReference type="CDD" id="cd00033">
    <property type="entry name" value="CCP"/>
    <property type="match status" value="4"/>
</dbReference>
<dbReference type="EMBL" id="JARQZJ010000088">
    <property type="protein sequence ID" value="KAK9882915.1"/>
    <property type="molecule type" value="Genomic_DNA"/>
</dbReference>
<keyword evidence="4 6" id="KW-1015">Disulfide bond</keyword>
<name>A0AAW1UPI4_9CUCU</name>
<feature type="disulfide bond" evidence="6">
    <location>
        <begin position="109"/>
        <end position="136"/>
    </location>
</feature>
<keyword evidence="3" id="KW-0677">Repeat</keyword>
<feature type="domain" description="Sushi" evidence="9">
    <location>
        <begin position="197"/>
        <end position="255"/>
    </location>
</feature>
<sequence>MSGANLADHSILSVTNNDRMYGRTLIKTFESQSTSVATYKVGALVKYRCERGYKIIGEPLSTCEESGQWSGEVPECSFVDCREPEQVDHGKVILTSNATYYGAIALYSCDINYELDGVSRRICLENGTWSLHLPICREIQCKAPDVHNGAHVNIDTNSAGGTARYTCPRGHNMQGNATRQCLSTGKWSGRAPQCIAVECLEPKKLENGHVIVTNGTIYNSAIEYHCVPGFKRVGPYLRKCLETGNWSGEEPKCEVALEEPQESSSLGQNMGIGASIVVILLVILGLIYLKLKTPVPVKNTDNIQSAEMKDDRSASVVSYSSFSDRNGYRMPSSIYSNIDDENMYNSPYEETGGESETYEPEPVSNGITINGVSVR</sequence>
<gene>
    <name evidence="10" type="ORF">WA026_023763</name>
</gene>
<feature type="disulfide bond" evidence="6">
    <location>
        <begin position="167"/>
        <end position="194"/>
    </location>
</feature>
<keyword evidence="8" id="KW-0812">Transmembrane</keyword>
<dbReference type="PANTHER" id="PTHR46393">
    <property type="entry name" value="SUSHI DOMAIN-CONTAINING PROTEIN"/>
    <property type="match status" value="1"/>
</dbReference>
<dbReference type="AlphaFoldDB" id="A0AAW1UPI4"/>
<feature type="compositionally biased region" description="Polar residues" evidence="7">
    <location>
        <begin position="365"/>
        <end position="375"/>
    </location>
</feature>
<dbReference type="PANTHER" id="PTHR46393:SF7">
    <property type="entry name" value="COMPLEMENT C2"/>
    <property type="match status" value="1"/>
</dbReference>
<keyword evidence="5" id="KW-0325">Glycoprotein</keyword>
<organism evidence="10 11">
    <name type="scientific">Henosepilachna vigintioctopunctata</name>
    <dbReference type="NCBI Taxonomy" id="420089"/>
    <lineage>
        <taxon>Eukaryota</taxon>
        <taxon>Metazoa</taxon>
        <taxon>Ecdysozoa</taxon>
        <taxon>Arthropoda</taxon>
        <taxon>Hexapoda</taxon>
        <taxon>Insecta</taxon>
        <taxon>Pterygota</taxon>
        <taxon>Neoptera</taxon>
        <taxon>Endopterygota</taxon>
        <taxon>Coleoptera</taxon>
        <taxon>Polyphaga</taxon>
        <taxon>Cucujiformia</taxon>
        <taxon>Coccinelloidea</taxon>
        <taxon>Coccinellidae</taxon>
        <taxon>Epilachninae</taxon>
        <taxon>Epilachnini</taxon>
        <taxon>Henosepilachna</taxon>
    </lineage>
</organism>
<evidence type="ECO:0000256" key="5">
    <source>
        <dbReference type="ARBA" id="ARBA00023180"/>
    </source>
</evidence>
<evidence type="ECO:0000256" key="6">
    <source>
        <dbReference type="PROSITE-ProRule" id="PRU00302"/>
    </source>
</evidence>
<reference evidence="10 11" key="1">
    <citation type="submission" date="2023-03" db="EMBL/GenBank/DDBJ databases">
        <title>Genome insight into feeding habits of ladybird beetles.</title>
        <authorList>
            <person name="Li H.-S."/>
            <person name="Huang Y.-H."/>
            <person name="Pang H."/>
        </authorList>
    </citation>
    <scope>NUCLEOTIDE SEQUENCE [LARGE SCALE GENOMIC DNA]</scope>
    <source>
        <strain evidence="10">SYSU_2023b</strain>
        <tissue evidence="10">Whole body</tissue>
    </source>
</reference>
<dbReference type="InterPro" id="IPR035976">
    <property type="entry name" value="Sushi/SCR/CCP_sf"/>
</dbReference>
<dbReference type="Gene3D" id="2.10.70.10">
    <property type="entry name" value="Complement Module, domain 1"/>
    <property type="match status" value="4"/>
</dbReference>
<evidence type="ECO:0000256" key="8">
    <source>
        <dbReference type="SAM" id="Phobius"/>
    </source>
</evidence>
<evidence type="ECO:0000256" key="2">
    <source>
        <dbReference type="ARBA" id="ARBA00022729"/>
    </source>
</evidence>
<feature type="domain" description="Sushi" evidence="9">
    <location>
        <begin position="139"/>
        <end position="196"/>
    </location>
</feature>